<evidence type="ECO:0000256" key="1">
    <source>
        <dbReference type="ARBA" id="ARBA00022448"/>
    </source>
</evidence>
<dbReference type="GO" id="GO:0005524">
    <property type="term" value="F:ATP binding"/>
    <property type="evidence" value="ECO:0007669"/>
    <property type="project" value="UniProtKB-KW"/>
</dbReference>
<dbReference type="InterPro" id="IPR005895">
    <property type="entry name" value="ABC_transptr_haem_export_CcmA"/>
</dbReference>
<feature type="domain" description="ABC transporter" evidence="5">
    <location>
        <begin position="3"/>
        <end position="202"/>
    </location>
</feature>
<dbReference type="PANTHER" id="PTHR42939:SF1">
    <property type="entry name" value="ABC TRANSPORTER ATP-BINDING PROTEIN ALBC-RELATED"/>
    <property type="match status" value="1"/>
</dbReference>
<keyword evidence="4" id="KW-0067">ATP-binding</keyword>
<dbReference type="EMBL" id="CADCTO010000439">
    <property type="protein sequence ID" value="CAA9277461.1"/>
    <property type="molecule type" value="Genomic_DNA"/>
</dbReference>
<name>A0A6J4JGF9_9BACT</name>
<dbReference type="GO" id="GO:0017004">
    <property type="term" value="P:cytochrome complex assembly"/>
    <property type="evidence" value="ECO:0007669"/>
    <property type="project" value="UniProtKB-KW"/>
</dbReference>
<dbReference type="InterPro" id="IPR051782">
    <property type="entry name" value="ABC_Transporter_VariousFunc"/>
</dbReference>
<dbReference type="GO" id="GO:0022857">
    <property type="term" value="F:transmembrane transporter activity"/>
    <property type="evidence" value="ECO:0007669"/>
    <property type="project" value="InterPro"/>
</dbReference>
<dbReference type="SUPFAM" id="SSF52540">
    <property type="entry name" value="P-loop containing nucleoside triphosphate hydrolases"/>
    <property type="match status" value="1"/>
</dbReference>
<protein>
    <recommendedName>
        <fullName evidence="5">ABC transporter domain-containing protein</fullName>
    </recommendedName>
</protein>
<accession>A0A6J4JGF9</accession>
<dbReference type="GO" id="GO:0016887">
    <property type="term" value="F:ATP hydrolysis activity"/>
    <property type="evidence" value="ECO:0007669"/>
    <property type="project" value="InterPro"/>
</dbReference>
<dbReference type="Gene3D" id="3.40.50.300">
    <property type="entry name" value="P-loop containing nucleotide triphosphate hydrolases"/>
    <property type="match status" value="1"/>
</dbReference>
<dbReference type="PROSITE" id="PS00211">
    <property type="entry name" value="ABC_TRANSPORTER_1"/>
    <property type="match status" value="1"/>
</dbReference>
<dbReference type="PANTHER" id="PTHR42939">
    <property type="entry name" value="ABC TRANSPORTER ATP-BINDING PROTEIN ALBC-RELATED"/>
    <property type="match status" value="1"/>
</dbReference>
<dbReference type="InterPro" id="IPR017871">
    <property type="entry name" value="ABC_transporter-like_CS"/>
</dbReference>
<evidence type="ECO:0000256" key="4">
    <source>
        <dbReference type="ARBA" id="ARBA00022840"/>
    </source>
</evidence>
<dbReference type="AlphaFoldDB" id="A0A6J4JGF9"/>
<gene>
    <name evidence="6" type="ORF">AVDCRST_MAG63-3321</name>
</gene>
<dbReference type="InterPro" id="IPR003439">
    <property type="entry name" value="ABC_transporter-like_ATP-bd"/>
</dbReference>
<keyword evidence="2" id="KW-0547">Nucleotide-binding</keyword>
<evidence type="ECO:0000256" key="2">
    <source>
        <dbReference type="ARBA" id="ARBA00022741"/>
    </source>
</evidence>
<dbReference type="SMART" id="SM00382">
    <property type="entry name" value="AAA"/>
    <property type="match status" value="1"/>
</dbReference>
<sequence>MVLELKDIGKNYGGRRVLNAIGLRAAGGEVVSVTGPNGSGKSTLLKIVAGLLRPSRGEVTLTIDGGALDAAARRRAIGYAAPDLELYPELTGRENLQFFAAVRGLRLPATEAARRLADVGLAGRGEDPLGAYSSGMRQRLRLALALLHEPRVLLLDEPSLALDEGGVAMVARIVEAQRGAGGLTVLATNDPRETALGERGFVLGG</sequence>
<dbReference type="Pfam" id="PF00005">
    <property type="entry name" value="ABC_tran"/>
    <property type="match status" value="1"/>
</dbReference>
<proteinExistence type="predicted"/>
<dbReference type="PROSITE" id="PS50893">
    <property type="entry name" value="ABC_TRANSPORTER_2"/>
    <property type="match status" value="1"/>
</dbReference>
<reference evidence="6" key="1">
    <citation type="submission" date="2020-02" db="EMBL/GenBank/DDBJ databases">
        <authorList>
            <person name="Meier V. D."/>
        </authorList>
    </citation>
    <scope>NUCLEOTIDE SEQUENCE</scope>
    <source>
        <strain evidence="6">AVDCRST_MAG63</strain>
    </source>
</reference>
<dbReference type="NCBIfam" id="TIGR01189">
    <property type="entry name" value="ccmA"/>
    <property type="match status" value="1"/>
</dbReference>
<keyword evidence="1" id="KW-0813">Transport</keyword>
<organism evidence="6">
    <name type="scientific">uncultured Armatimonadetes bacterium</name>
    <dbReference type="NCBI Taxonomy" id="157466"/>
    <lineage>
        <taxon>Bacteria</taxon>
        <taxon>Bacillati</taxon>
        <taxon>Armatimonadota</taxon>
        <taxon>environmental samples</taxon>
    </lineage>
</organism>
<dbReference type="InterPro" id="IPR003593">
    <property type="entry name" value="AAA+_ATPase"/>
</dbReference>
<keyword evidence="3" id="KW-0201">Cytochrome c-type biogenesis</keyword>
<dbReference type="InterPro" id="IPR027417">
    <property type="entry name" value="P-loop_NTPase"/>
</dbReference>
<evidence type="ECO:0000256" key="3">
    <source>
        <dbReference type="ARBA" id="ARBA00022748"/>
    </source>
</evidence>
<evidence type="ECO:0000313" key="6">
    <source>
        <dbReference type="EMBL" id="CAA9277461.1"/>
    </source>
</evidence>
<evidence type="ECO:0000259" key="5">
    <source>
        <dbReference type="PROSITE" id="PS50893"/>
    </source>
</evidence>